<sequence>MADYCVITAELAKARIFTLERSETPEVERSPYLTECKALSNPDHTASEKDIWSDTRRGAQREHQGGQGTAIPHHNYDEHRDKREHRANRQFAKDIVADLKQVIREKNVSRLVLCAESQLLGILRPELNNLPTDQVTLTQVDKDLANLKPQELHSKLAEDGFLPRNKRPSVGGP</sequence>
<proteinExistence type="predicted"/>
<gene>
    <name evidence="2" type="ORF">NLU14_11925</name>
</gene>
<feature type="compositionally biased region" description="Basic and acidic residues" evidence="1">
    <location>
        <begin position="45"/>
        <end position="64"/>
    </location>
</feature>
<accession>A0ABT5YB72</accession>
<dbReference type="Proteomes" id="UP001143391">
    <property type="component" value="Unassembled WGS sequence"/>
</dbReference>
<dbReference type="Pfam" id="PF10116">
    <property type="entry name" value="Host_attach"/>
    <property type="match status" value="1"/>
</dbReference>
<feature type="region of interest" description="Disordered" evidence="1">
    <location>
        <begin position="154"/>
        <end position="173"/>
    </location>
</feature>
<keyword evidence="3" id="KW-1185">Reference proteome</keyword>
<comment type="caution">
    <text evidence="2">The sequence shown here is derived from an EMBL/GenBank/DDBJ whole genome shotgun (WGS) entry which is preliminary data.</text>
</comment>
<dbReference type="EMBL" id="JANCMW010000007">
    <property type="protein sequence ID" value="MDF0750931.1"/>
    <property type="molecule type" value="Genomic_DNA"/>
</dbReference>
<dbReference type="InterPro" id="IPR019291">
    <property type="entry name" value="Host_attachment_protein"/>
</dbReference>
<evidence type="ECO:0000313" key="2">
    <source>
        <dbReference type="EMBL" id="MDF0750931.1"/>
    </source>
</evidence>
<protein>
    <submittedName>
        <fullName evidence="2">Host attachment protein</fullName>
    </submittedName>
</protein>
<feature type="region of interest" description="Disordered" evidence="1">
    <location>
        <begin position="38"/>
        <end position="88"/>
    </location>
</feature>
<evidence type="ECO:0000256" key="1">
    <source>
        <dbReference type="SAM" id="MobiDB-lite"/>
    </source>
</evidence>
<dbReference type="RefSeq" id="WP_275706774.1">
    <property type="nucleotide sequence ID" value="NZ_JANCMW010000007.1"/>
</dbReference>
<name>A0ABT5YB72_9GAMM</name>
<reference evidence="2" key="1">
    <citation type="submission" date="2022-07" db="EMBL/GenBank/DDBJ databases">
        <title>Marinobacter iranensis a new bacterium isolate from a hipersaline lake in Iran.</title>
        <authorList>
            <person name="Mohammad A.M.A."/>
            <person name="Cristina S.-P."/>
            <person name="Antonio V."/>
        </authorList>
    </citation>
    <scope>NUCLEOTIDE SEQUENCE</scope>
    <source>
        <strain evidence="2">71-i</strain>
    </source>
</reference>
<evidence type="ECO:0000313" key="3">
    <source>
        <dbReference type="Proteomes" id="UP001143391"/>
    </source>
</evidence>
<organism evidence="2 3">
    <name type="scientific">Marinobacter iranensis</name>
    <dbReference type="NCBI Taxonomy" id="2962607"/>
    <lineage>
        <taxon>Bacteria</taxon>
        <taxon>Pseudomonadati</taxon>
        <taxon>Pseudomonadota</taxon>
        <taxon>Gammaproteobacteria</taxon>
        <taxon>Pseudomonadales</taxon>
        <taxon>Marinobacteraceae</taxon>
        <taxon>Marinobacter</taxon>
    </lineage>
</organism>